<keyword evidence="4" id="KW-0479">Metal-binding</keyword>
<dbReference type="GO" id="GO:0004518">
    <property type="term" value="F:nuclease activity"/>
    <property type="evidence" value="ECO:0007669"/>
    <property type="project" value="UniProtKB-KW"/>
</dbReference>
<proteinExistence type="predicted"/>
<evidence type="ECO:0000256" key="5">
    <source>
        <dbReference type="ARBA" id="ARBA00022763"/>
    </source>
</evidence>
<evidence type="ECO:0000256" key="4">
    <source>
        <dbReference type="ARBA" id="ARBA00022723"/>
    </source>
</evidence>
<gene>
    <name evidence="11" type="ORF">NCTC12224_01679</name>
</gene>
<feature type="transmembrane region" description="Helical" evidence="9">
    <location>
        <begin position="7"/>
        <end position="28"/>
    </location>
</feature>
<dbReference type="Proteomes" id="UP000254924">
    <property type="component" value="Unassembled WGS sequence"/>
</dbReference>
<name>A0A380KBP9_9STRE</name>
<dbReference type="InterPro" id="IPR036691">
    <property type="entry name" value="Endo/exonu/phosph_ase_sf"/>
</dbReference>
<dbReference type="GO" id="GO:0016787">
    <property type="term" value="F:hydrolase activity"/>
    <property type="evidence" value="ECO:0007669"/>
    <property type="project" value="UniProtKB-KW"/>
</dbReference>
<evidence type="ECO:0000256" key="7">
    <source>
        <dbReference type="ARBA" id="ARBA00022842"/>
    </source>
</evidence>
<protein>
    <submittedName>
        <fullName evidence="11">Uncharacterized protein conserved in bacteria</fullName>
    </submittedName>
</protein>
<dbReference type="GO" id="GO:0046872">
    <property type="term" value="F:metal ion binding"/>
    <property type="evidence" value="ECO:0007669"/>
    <property type="project" value="UniProtKB-KW"/>
</dbReference>
<evidence type="ECO:0000256" key="9">
    <source>
        <dbReference type="SAM" id="Phobius"/>
    </source>
</evidence>
<reference evidence="11 12" key="1">
    <citation type="submission" date="2018-06" db="EMBL/GenBank/DDBJ databases">
        <authorList>
            <consortium name="Pathogen Informatics"/>
            <person name="Doyle S."/>
        </authorList>
    </citation>
    <scope>NUCLEOTIDE SEQUENCE [LARGE SCALE GENOMIC DNA]</scope>
    <source>
        <strain evidence="11 12">NCTC12224</strain>
    </source>
</reference>
<evidence type="ECO:0000256" key="2">
    <source>
        <dbReference type="ARBA" id="ARBA00001946"/>
    </source>
</evidence>
<keyword evidence="12" id="KW-1185">Reference proteome</keyword>
<dbReference type="Pfam" id="PF03372">
    <property type="entry name" value="Exo_endo_phos"/>
    <property type="match status" value="1"/>
</dbReference>
<dbReference type="AlphaFoldDB" id="A0A380KBP9"/>
<feature type="domain" description="Endonuclease/exonuclease/phosphatase" evidence="10">
    <location>
        <begin position="59"/>
        <end position="256"/>
    </location>
</feature>
<dbReference type="PANTHER" id="PTHR15822:SF4">
    <property type="entry name" value="TYROSYL-DNA PHOSPHODIESTERASE 2"/>
    <property type="match status" value="1"/>
</dbReference>
<keyword evidence="3" id="KW-0540">Nuclease</keyword>
<evidence type="ECO:0000256" key="1">
    <source>
        <dbReference type="ARBA" id="ARBA00001936"/>
    </source>
</evidence>
<dbReference type="EMBL" id="UHFN01000007">
    <property type="protein sequence ID" value="SUN62029.1"/>
    <property type="molecule type" value="Genomic_DNA"/>
</dbReference>
<keyword evidence="5" id="KW-0227">DNA damage</keyword>
<comment type="cofactor">
    <cofactor evidence="1">
        <name>Mn(2+)</name>
        <dbReference type="ChEBI" id="CHEBI:29035"/>
    </cofactor>
</comment>
<evidence type="ECO:0000313" key="12">
    <source>
        <dbReference type="Proteomes" id="UP000254924"/>
    </source>
</evidence>
<keyword evidence="9" id="KW-1133">Transmembrane helix</keyword>
<dbReference type="Gene3D" id="3.60.10.10">
    <property type="entry name" value="Endonuclease/exonuclease/phosphatase"/>
    <property type="match status" value="1"/>
</dbReference>
<dbReference type="InterPro" id="IPR005135">
    <property type="entry name" value="Endo/exonuclease/phosphatase"/>
</dbReference>
<accession>A0A380KBP9</accession>
<evidence type="ECO:0000256" key="8">
    <source>
        <dbReference type="ARBA" id="ARBA00023204"/>
    </source>
</evidence>
<organism evidence="11 12">
    <name type="scientific">Streptococcus hyointestinalis</name>
    <dbReference type="NCBI Taxonomy" id="1337"/>
    <lineage>
        <taxon>Bacteria</taxon>
        <taxon>Bacillati</taxon>
        <taxon>Bacillota</taxon>
        <taxon>Bacilli</taxon>
        <taxon>Lactobacillales</taxon>
        <taxon>Streptococcaceae</taxon>
        <taxon>Streptococcus</taxon>
    </lineage>
</organism>
<keyword evidence="7" id="KW-0460">Magnesium</keyword>
<evidence type="ECO:0000259" key="10">
    <source>
        <dbReference type="Pfam" id="PF03372"/>
    </source>
</evidence>
<evidence type="ECO:0000256" key="6">
    <source>
        <dbReference type="ARBA" id="ARBA00022801"/>
    </source>
</evidence>
<keyword evidence="6" id="KW-0378">Hydrolase</keyword>
<sequence>MKKLVKWLLILLSVFVLIIGSYVAYVLVDYHRIPDNQTLTVTQKAPKGKLSTNHNYRIATYNIGFGAYLPDFSFFMDGGKSSWAKSKKSVQYAVSSAVNTIKKEKVDFALFQEVDLNGTRSYHVNEENLLTKQLTNYSHTFAINYHSSFLFYPLTQPHGKNTSGLATYSRYPITSALRRSLPISTSFSKYLDLDRAYAIHHIPVTNDKDLVLFNVHLSAYGNSDSIRKAQLAMLKADMEKELAKGNYILVGGDFNHNLKAKEGDKSSVTWAYPFPRSSLGDDFTLAMDSLSQAELENLANSARNTDTSYVKGKTYTVMLDGFIISNNIKVNHLTTKETGFAYSDHEPVLMDFQLLD</sequence>
<comment type="cofactor">
    <cofactor evidence="2">
        <name>Mg(2+)</name>
        <dbReference type="ChEBI" id="CHEBI:18420"/>
    </cofactor>
</comment>
<dbReference type="InterPro" id="IPR051547">
    <property type="entry name" value="TDP2-like"/>
</dbReference>
<dbReference type="SUPFAM" id="SSF56219">
    <property type="entry name" value="DNase I-like"/>
    <property type="match status" value="1"/>
</dbReference>
<evidence type="ECO:0000313" key="11">
    <source>
        <dbReference type="EMBL" id="SUN62029.1"/>
    </source>
</evidence>
<dbReference type="GO" id="GO:0006281">
    <property type="term" value="P:DNA repair"/>
    <property type="evidence" value="ECO:0007669"/>
    <property type="project" value="UniProtKB-KW"/>
</dbReference>
<keyword evidence="9" id="KW-0812">Transmembrane</keyword>
<dbReference type="PANTHER" id="PTHR15822">
    <property type="entry name" value="TRAF AND TNF RECEPTOR-ASSOCIATED PROTEIN"/>
    <property type="match status" value="1"/>
</dbReference>
<keyword evidence="8" id="KW-0234">DNA repair</keyword>
<evidence type="ECO:0000256" key="3">
    <source>
        <dbReference type="ARBA" id="ARBA00022722"/>
    </source>
</evidence>
<keyword evidence="9" id="KW-0472">Membrane</keyword>